<name>B2JML3_PARP8</name>
<feature type="region of interest" description="Disordered" evidence="1">
    <location>
        <begin position="33"/>
        <end position="94"/>
    </location>
</feature>
<dbReference type="Proteomes" id="UP000001192">
    <property type="component" value="Chromosome 2"/>
</dbReference>
<reference evidence="4" key="1">
    <citation type="journal article" date="2014" name="Stand. Genomic Sci.">
        <title>Complete genome sequence of Burkholderia phymatum STM815(T), a broad host range and efficient nitrogen-fixing symbiont of Mimosa species.</title>
        <authorList>
            <person name="Moulin L."/>
            <person name="Klonowska A."/>
            <person name="Caroline B."/>
            <person name="Booth K."/>
            <person name="Vriezen J.A."/>
            <person name="Melkonian R."/>
            <person name="James E.K."/>
            <person name="Young J.P."/>
            <person name="Bena G."/>
            <person name="Hauser L."/>
            <person name="Land M."/>
            <person name="Kyrpides N."/>
            <person name="Bruce D."/>
            <person name="Chain P."/>
            <person name="Copeland A."/>
            <person name="Pitluck S."/>
            <person name="Woyke T."/>
            <person name="Lizotte-Waniewski M."/>
            <person name="Bristow J."/>
            <person name="Riley M."/>
        </authorList>
    </citation>
    <scope>NUCLEOTIDE SEQUENCE [LARGE SCALE GENOMIC DNA]</scope>
    <source>
        <strain evidence="4">DSM 17167 / CIP 108236 / LMG 21445 / STM815</strain>
    </source>
</reference>
<dbReference type="eggNOG" id="ENOG502ZUF1">
    <property type="taxonomic scope" value="Bacteria"/>
</dbReference>
<accession>B2JML3</accession>
<keyword evidence="4" id="KW-1185">Reference proteome</keyword>
<dbReference type="KEGG" id="bph:Bphy_3672"/>
<dbReference type="STRING" id="391038.Bphy_3672"/>
<dbReference type="RefSeq" id="WP_012402980.1">
    <property type="nucleotide sequence ID" value="NC_010623.1"/>
</dbReference>
<feature type="compositionally biased region" description="Low complexity" evidence="1">
    <location>
        <begin position="33"/>
        <end position="53"/>
    </location>
</feature>
<evidence type="ECO:0000256" key="1">
    <source>
        <dbReference type="SAM" id="MobiDB-lite"/>
    </source>
</evidence>
<organism evidence="3 4">
    <name type="scientific">Paraburkholderia phymatum (strain DSM 17167 / CIP 108236 / LMG 21445 / STM815)</name>
    <name type="common">Burkholderia phymatum</name>
    <dbReference type="NCBI Taxonomy" id="391038"/>
    <lineage>
        <taxon>Bacteria</taxon>
        <taxon>Pseudomonadati</taxon>
        <taxon>Pseudomonadota</taxon>
        <taxon>Betaproteobacteria</taxon>
        <taxon>Burkholderiales</taxon>
        <taxon>Burkholderiaceae</taxon>
        <taxon>Paraburkholderia</taxon>
    </lineage>
</organism>
<dbReference type="HOGENOM" id="CLU_159808_0_0_4"/>
<evidence type="ECO:0000313" key="3">
    <source>
        <dbReference type="EMBL" id="ACC72807.1"/>
    </source>
</evidence>
<sequence length="127" mass="12932" precursor="true">MRGSHVMFRTAILAASLALAAFMSQAALAGQPATAGALSSSGSSAAPAPSAAADKVYPPLPTLAMLPPSAGDDDEPPLAPKPAAKKRKVRASVDVRPTAPAARLVVSDTTRTYLRSVEKQLDLALAK</sequence>
<evidence type="ECO:0000256" key="2">
    <source>
        <dbReference type="SAM" id="SignalP"/>
    </source>
</evidence>
<feature type="signal peptide" evidence="2">
    <location>
        <begin position="1"/>
        <end position="29"/>
    </location>
</feature>
<protein>
    <submittedName>
        <fullName evidence="3">Uncharacterized protein</fullName>
    </submittedName>
</protein>
<gene>
    <name evidence="3" type="ordered locus">Bphy_3672</name>
</gene>
<dbReference type="EMBL" id="CP001044">
    <property type="protein sequence ID" value="ACC72807.1"/>
    <property type="molecule type" value="Genomic_DNA"/>
</dbReference>
<evidence type="ECO:0000313" key="4">
    <source>
        <dbReference type="Proteomes" id="UP000001192"/>
    </source>
</evidence>
<proteinExistence type="predicted"/>
<dbReference type="AlphaFoldDB" id="B2JML3"/>
<feature type="chain" id="PRO_5002779735" evidence="2">
    <location>
        <begin position="30"/>
        <end position="127"/>
    </location>
</feature>
<keyword evidence="2" id="KW-0732">Signal</keyword>